<organism evidence="1 2">
    <name type="scientific">Candidatus Enterococcus ferrettii</name>
    <dbReference type="NCBI Taxonomy" id="2815324"/>
    <lineage>
        <taxon>Bacteria</taxon>
        <taxon>Bacillati</taxon>
        <taxon>Bacillota</taxon>
        <taxon>Bacilli</taxon>
        <taxon>Lactobacillales</taxon>
        <taxon>Enterococcaceae</taxon>
        <taxon>Enterococcus</taxon>
    </lineage>
</organism>
<dbReference type="InterPro" id="IPR009351">
    <property type="entry name" value="AlkZ-like"/>
</dbReference>
<reference evidence="1 2" key="2">
    <citation type="submission" date="2024-02" db="EMBL/GenBank/DDBJ databases">
        <title>The Genome Sequence of Enterococcus sp. DIV0159.</title>
        <authorList>
            <person name="Earl A."/>
            <person name="Manson A."/>
            <person name="Gilmore M."/>
            <person name="Sanders J."/>
            <person name="Shea T."/>
            <person name="Howe W."/>
            <person name="Livny J."/>
            <person name="Cuomo C."/>
            <person name="Neafsey D."/>
            <person name="Birren B."/>
        </authorList>
    </citation>
    <scope>NUCLEOTIDE SEQUENCE [LARGE SCALE GENOMIC DNA]</scope>
    <source>
        <strain evidence="1 2">665A</strain>
    </source>
</reference>
<gene>
    <name evidence="1" type="ORF">JZO67_003830</name>
</gene>
<sequence length="359" mass="41996">MINKQLLVERLYRNGLITPFDTAKNSVHHLGGVQAQVQQFAEIALLNRSAEKLTPQKLSDLYQDHTFINFWGQRNTLHMYTAQDWDLFCSIYHDKMYIQKQKSIYQEFFSVLEDQLYQLSAAKKIVTRKEIDQLIQASAPENLRDNDYLTYMMLNYFCANGLLFGIPAKPSVQQFATFATLNKEPWQQQTNHDEASLEKLMLRYFTYYGPATAQDFSHWSGLSMKVFNDTLNLIKSDLNLQIIQDRTYYSFGEYTQKNTRKLLVLGKFDPLFVAYRHKDWIATPEQQKAIWRSAGHVESVILEGSKLLGTWRHVLKGQKLMIQIEPLTTISLDTQKRIYGKMNKIALFWKKDLVDVVYK</sequence>
<dbReference type="PANTHER" id="PTHR38479:SF2">
    <property type="entry name" value="WINGED HELIX DNA-BINDING DOMAIN-CONTAINING PROTEIN"/>
    <property type="match status" value="1"/>
</dbReference>
<name>A0ABV0ET92_9ENTE</name>
<dbReference type="Pfam" id="PF06224">
    <property type="entry name" value="AlkZ-like"/>
    <property type="match status" value="1"/>
</dbReference>
<dbReference type="PANTHER" id="PTHR38479">
    <property type="entry name" value="LMO0824 PROTEIN"/>
    <property type="match status" value="1"/>
</dbReference>
<dbReference type="RefSeq" id="WP_207702581.1">
    <property type="nucleotide sequence ID" value="NZ_JAFREL020000003.1"/>
</dbReference>
<evidence type="ECO:0008006" key="3">
    <source>
        <dbReference type="Google" id="ProtNLM"/>
    </source>
</evidence>
<protein>
    <recommendedName>
        <fullName evidence="3">Winged helix DNA-binding domain-containing protein</fullName>
    </recommendedName>
</protein>
<evidence type="ECO:0000313" key="1">
    <source>
        <dbReference type="EMBL" id="MEO1771848.1"/>
    </source>
</evidence>
<dbReference type="EMBL" id="JAFREL020000003">
    <property type="protein sequence ID" value="MEO1771848.1"/>
    <property type="molecule type" value="Genomic_DNA"/>
</dbReference>
<accession>A0ABV0ET92</accession>
<keyword evidence="2" id="KW-1185">Reference proteome</keyword>
<comment type="caution">
    <text evidence="1">The sequence shown here is derived from an EMBL/GenBank/DDBJ whole genome shotgun (WGS) entry which is preliminary data.</text>
</comment>
<proteinExistence type="predicted"/>
<evidence type="ECO:0000313" key="2">
    <source>
        <dbReference type="Proteomes" id="UP000664357"/>
    </source>
</evidence>
<reference evidence="1 2" key="1">
    <citation type="submission" date="2021-03" db="EMBL/GenBank/DDBJ databases">
        <authorList>
            <person name="Gilmore M.S."/>
            <person name="Schwartzman J."/>
            <person name="Van Tyne D."/>
            <person name="Martin M."/>
            <person name="Earl A.M."/>
            <person name="Manson A.L."/>
            <person name="Straub T."/>
            <person name="Salamzade R."/>
            <person name="Saavedra J."/>
            <person name="Lebreton F."/>
            <person name="Prichula J."/>
            <person name="Schaufler K."/>
            <person name="Gaca A."/>
            <person name="Sgardioli B."/>
            <person name="Wagenaar J."/>
            <person name="Strong T."/>
        </authorList>
    </citation>
    <scope>NUCLEOTIDE SEQUENCE [LARGE SCALE GENOMIC DNA]</scope>
    <source>
        <strain evidence="1 2">665A</strain>
    </source>
</reference>
<dbReference type="Proteomes" id="UP000664357">
    <property type="component" value="Unassembled WGS sequence"/>
</dbReference>